<dbReference type="GO" id="GO:0016779">
    <property type="term" value="F:nucleotidyltransferase activity"/>
    <property type="evidence" value="ECO:0007669"/>
    <property type="project" value="InterPro"/>
</dbReference>
<evidence type="ECO:0000259" key="1">
    <source>
        <dbReference type="Pfam" id="PF01909"/>
    </source>
</evidence>
<dbReference type="EMBL" id="JACPSX010000103">
    <property type="protein sequence ID" value="MBI3014547.1"/>
    <property type="molecule type" value="Genomic_DNA"/>
</dbReference>
<feature type="domain" description="Polymerase nucleotidyl transferase" evidence="1">
    <location>
        <begin position="21"/>
        <end position="60"/>
    </location>
</feature>
<gene>
    <name evidence="2" type="ORF">HYY65_05695</name>
</gene>
<dbReference type="SUPFAM" id="SSF81301">
    <property type="entry name" value="Nucleotidyltransferase"/>
    <property type="match status" value="1"/>
</dbReference>
<accession>A0A932GNZ0</accession>
<dbReference type="InterPro" id="IPR052548">
    <property type="entry name" value="Type_VII_TA_antitoxin"/>
</dbReference>
<dbReference type="Gene3D" id="3.30.460.10">
    <property type="entry name" value="Beta Polymerase, domain 2"/>
    <property type="match status" value="1"/>
</dbReference>
<dbReference type="InterPro" id="IPR002934">
    <property type="entry name" value="Polymerase_NTP_transf_dom"/>
</dbReference>
<reference evidence="2" key="1">
    <citation type="submission" date="2020-07" db="EMBL/GenBank/DDBJ databases">
        <title>Huge and variable diversity of episymbiotic CPR bacteria and DPANN archaea in groundwater ecosystems.</title>
        <authorList>
            <person name="He C.Y."/>
            <person name="Keren R."/>
            <person name="Whittaker M."/>
            <person name="Farag I.F."/>
            <person name="Doudna J."/>
            <person name="Cate J.H.D."/>
            <person name="Banfield J.F."/>
        </authorList>
    </citation>
    <scope>NUCLEOTIDE SEQUENCE</scope>
    <source>
        <strain evidence="2">NC_groundwater_717_Ag_S-0.2um_59_8</strain>
    </source>
</reference>
<name>A0A932GNZ0_UNCTE</name>
<dbReference type="Pfam" id="PF01909">
    <property type="entry name" value="NTP_transf_2"/>
    <property type="match status" value="1"/>
</dbReference>
<comment type="caution">
    <text evidence="2">The sequence shown here is derived from an EMBL/GenBank/DDBJ whole genome shotgun (WGS) entry which is preliminary data.</text>
</comment>
<organism evidence="2 3">
    <name type="scientific">Tectimicrobiota bacterium</name>
    <dbReference type="NCBI Taxonomy" id="2528274"/>
    <lineage>
        <taxon>Bacteria</taxon>
        <taxon>Pseudomonadati</taxon>
        <taxon>Nitrospinota/Tectimicrobiota group</taxon>
        <taxon>Candidatus Tectimicrobiota</taxon>
    </lineage>
</organism>
<dbReference type="AlphaFoldDB" id="A0A932GNZ0"/>
<evidence type="ECO:0000313" key="2">
    <source>
        <dbReference type="EMBL" id="MBI3014547.1"/>
    </source>
</evidence>
<dbReference type="PANTHER" id="PTHR33933:SF1">
    <property type="entry name" value="PROTEIN ADENYLYLTRANSFERASE MNTA-RELATED"/>
    <property type="match status" value="1"/>
</dbReference>
<dbReference type="Proteomes" id="UP000741360">
    <property type="component" value="Unassembled WGS sequence"/>
</dbReference>
<dbReference type="PANTHER" id="PTHR33933">
    <property type="entry name" value="NUCLEOTIDYLTRANSFERASE"/>
    <property type="match status" value="1"/>
</dbReference>
<evidence type="ECO:0000313" key="3">
    <source>
        <dbReference type="Proteomes" id="UP000741360"/>
    </source>
</evidence>
<dbReference type="CDD" id="cd05403">
    <property type="entry name" value="NT_KNTase_like"/>
    <property type="match status" value="1"/>
</dbReference>
<dbReference type="InterPro" id="IPR043519">
    <property type="entry name" value="NT_sf"/>
</dbReference>
<protein>
    <submittedName>
        <fullName evidence="2">Nucleotidyltransferase domain-containing protein</fullName>
    </submittedName>
</protein>
<sequence>MDERDRNLIVEFRNRLPGDVLAHVRKVIAFGSRARGEGSKESDLDLVILVDEKTPWVEGRIDDVAYQVMWDHDFDPILSIKVLAESHYRQALKEGFSFYQAVEREGVPL</sequence>
<proteinExistence type="predicted"/>